<accession>A0ABZ0K1E7</accession>
<comment type="subunit">
    <text evidence="6">Interacts with the cytoplasmic NapA precursor.</text>
</comment>
<feature type="domain" description="4Fe-4S ferredoxin-type" evidence="7">
    <location>
        <begin position="56"/>
        <end position="87"/>
    </location>
</feature>
<dbReference type="Gene3D" id="3.30.70.20">
    <property type="match status" value="2"/>
</dbReference>
<feature type="binding site" evidence="6">
    <location>
        <position position="67"/>
    </location>
    <ligand>
        <name>[4Fe-4S] cluster</name>
        <dbReference type="ChEBI" id="CHEBI:49883"/>
        <label>2</label>
    </ligand>
</feature>
<comment type="subcellular location">
    <subcellularLocation>
        <location evidence="6">Cytoplasm</location>
    </subcellularLocation>
</comment>
<dbReference type="InterPro" id="IPR050572">
    <property type="entry name" value="Fe-S_Ferredoxin"/>
</dbReference>
<dbReference type="Proteomes" id="UP001529491">
    <property type="component" value="Chromosome"/>
</dbReference>
<name>A0ABZ0K1E7_9GAMM</name>
<evidence type="ECO:0000256" key="1">
    <source>
        <dbReference type="ARBA" id="ARBA00022485"/>
    </source>
</evidence>
<dbReference type="InterPro" id="IPR004496">
    <property type="entry name" value="NapF"/>
</dbReference>
<evidence type="ECO:0000256" key="3">
    <source>
        <dbReference type="ARBA" id="ARBA00022737"/>
    </source>
</evidence>
<comment type="cofactor">
    <cofactor evidence="6">
        <name>[4Fe-4S] cluster</name>
        <dbReference type="ChEBI" id="CHEBI:49883"/>
    </cofactor>
</comment>
<feature type="binding site" evidence="6">
    <location>
        <position position="145"/>
    </location>
    <ligand>
        <name>[4Fe-4S] cluster</name>
        <dbReference type="ChEBI" id="CHEBI:49883"/>
        <label>3</label>
    </ligand>
</feature>
<dbReference type="RefSeq" id="WP_310470639.1">
    <property type="nucleotide sequence ID" value="NZ_CP136522.1"/>
</dbReference>
<dbReference type="Pfam" id="PF12838">
    <property type="entry name" value="Fer4_7"/>
    <property type="match status" value="2"/>
</dbReference>
<feature type="binding site" evidence="6">
    <location>
        <position position="77"/>
    </location>
    <ligand>
        <name>[4Fe-4S] cluster</name>
        <dbReference type="ChEBI" id="CHEBI:49883"/>
        <label>2</label>
    </ligand>
</feature>
<dbReference type="SUPFAM" id="SSF54862">
    <property type="entry name" value="4Fe-4S ferredoxins"/>
    <property type="match status" value="1"/>
</dbReference>
<feature type="binding site" evidence="6">
    <location>
        <position position="70"/>
    </location>
    <ligand>
        <name>[4Fe-4S] cluster</name>
        <dbReference type="ChEBI" id="CHEBI:49883"/>
        <label>2</label>
    </ligand>
</feature>
<evidence type="ECO:0000259" key="7">
    <source>
        <dbReference type="PROSITE" id="PS51379"/>
    </source>
</evidence>
<dbReference type="EMBL" id="CP136522">
    <property type="protein sequence ID" value="WOT06365.1"/>
    <property type="molecule type" value="Genomic_DNA"/>
</dbReference>
<keyword evidence="5 6" id="KW-0411">Iron-sulfur</keyword>
<evidence type="ECO:0000313" key="8">
    <source>
        <dbReference type="EMBL" id="WOT06365.1"/>
    </source>
</evidence>
<organism evidence="8 9">
    <name type="scientific">Shewanella youngdeokensis</name>
    <dbReference type="NCBI Taxonomy" id="2999068"/>
    <lineage>
        <taxon>Bacteria</taxon>
        <taxon>Pseudomonadati</taxon>
        <taxon>Pseudomonadota</taxon>
        <taxon>Gammaproteobacteria</taxon>
        <taxon>Alteromonadales</taxon>
        <taxon>Shewanellaceae</taxon>
        <taxon>Shewanella</taxon>
    </lineage>
</organism>
<evidence type="ECO:0000256" key="4">
    <source>
        <dbReference type="ARBA" id="ARBA00023004"/>
    </source>
</evidence>
<dbReference type="InterPro" id="IPR017900">
    <property type="entry name" value="4Fe4S_Fe_S_CS"/>
</dbReference>
<dbReference type="InterPro" id="IPR017896">
    <property type="entry name" value="4Fe4S_Fe-S-bd"/>
</dbReference>
<feature type="binding site" evidence="6">
    <location>
        <position position="142"/>
    </location>
    <ligand>
        <name>[4Fe-4S] cluster</name>
        <dbReference type="ChEBI" id="CHEBI:49883"/>
        <label>3</label>
    </ligand>
</feature>
<comment type="similarity">
    <text evidence="6">Belongs to the NapF family.</text>
</comment>
<comment type="function">
    <text evidence="6">Could be involved in the maturation of NapA, the catalytic subunit of the periplasmic nitrate reductase, before its export into the periplasm.</text>
</comment>
<keyword evidence="4 6" id="KW-0408">Iron</keyword>
<dbReference type="PROSITE" id="PS00198">
    <property type="entry name" value="4FE4S_FER_1"/>
    <property type="match status" value="1"/>
</dbReference>
<dbReference type="CDD" id="cd10564">
    <property type="entry name" value="NapF_like"/>
    <property type="match status" value="1"/>
</dbReference>
<dbReference type="PROSITE" id="PS51379">
    <property type="entry name" value="4FE4S_FER_2"/>
    <property type="match status" value="3"/>
</dbReference>
<feature type="domain" description="4Fe-4S ferredoxin-type" evidence="7">
    <location>
        <begin position="130"/>
        <end position="159"/>
    </location>
</feature>
<feature type="binding site" evidence="6">
    <location>
        <position position="149"/>
    </location>
    <ligand>
        <name>[4Fe-4S] cluster</name>
        <dbReference type="ChEBI" id="CHEBI:49883"/>
        <label>3</label>
    </ligand>
</feature>
<keyword evidence="9" id="KW-1185">Reference proteome</keyword>
<dbReference type="NCBIfam" id="TIGR00402">
    <property type="entry name" value="napF"/>
    <property type="match status" value="1"/>
</dbReference>
<keyword evidence="1 6" id="KW-0004">4Fe-4S</keyword>
<evidence type="ECO:0000313" key="9">
    <source>
        <dbReference type="Proteomes" id="UP001529491"/>
    </source>
</evidence>
<feature type="binding site" evidence="6">
    <location>
        <position position="35"/>
    </location>
    <ligand>
        <name>[4Fe-4S] cluster</name>
        <dbReference type="ChEBI" id="CHEBI:49883"/>
        <label>1</label>
    </ligand>
</feature>
<feature type="binding site" evidence="6">
    <location>
        <position position="45"/>
    </location>
    <ligand>
        <name>[4Fe-4S] cluster</name>
        <dbReference type="ChEBI" id="CHEBI:49883"/>
        <label>1</label>
    </ligand>
</feature>
<keyword evidence="2 6" id="KW-0479">Metal-binding</keyword>
<keyword evidence="3 6" id="KW-0677">Repeat</keyword>
<feature type="binding site" evidence="6">
    <location>
        <position position="38"/>
    </location>
    <ligand>
        <name>[4Fe-4S] cluster</name>
        <dbReference type="ChEBI" id="CHEBI:49883"/>
        <label>1</label>
    </ligand>
</feature>
<feature type="binding site" evidence="6">
    <location>
        <position position="139"/>
    </location>
    <ligand>
        <name>[4Fe-4S] cluster</name>
        <dbReference type="ChEBI" id="CHEBI:49883"/>
        <label>3</label>
    </ligand>
</feature>
<dbReference type="PANTHER" id="PTHR43687">
    <property type="entry name" value="ADENYLYLSULFATE REDUCTASE, BETA SUBUNIT"/>
    <property type="match status" value="1"/>
</dbReference>
<keyword evidence="6" id="KW-0963">Cytoplasm</keyword>
<dbReference type="PANTHER" id="PTHR43687:SF1">
    <property type="entry name" value="FERREDOXIN III"/>
    <property type="match status" value="1"/>
</dbReference>
<feature type="binding site" evidence="6">
    <location>
        <position position="41"/>
    </location>
    <ligand>
        <name>[4Fe-4S] cluster</name>
        <dbReference type="ChEBI" id="CHEBI:49883"/>
        <label>1</label>
    </ligand>
</feature>
<proteinExistence type="inferred from homology"/>
<gene>
    <name evidence="6 8" type="primary">napF</name>
    <name evidence="8" type="ORF">RGE70_06095</name>
</gene>
<evidence type="ECO:0000256" key="6">
    <source>
        <dbReference type="HAMAP-Rule" id="MF_02201"/>
    </source>
</evidence>
<evidence type="ECO:0000256" key="2">
    <source>
        <dbReference type="ARBA" id="ARBA00022723"/>
    </source>
</evidence>
<dbReference type="HAMAP" id="MF_02201">
    <property type="entry name" value="NapF"/>
    <property type="match status" value="1"/>
</dbReference>
<evidence type="ECO:0000256" key="5">
    <source>
        <dbReference type="ARBA" id="ARBA00023014"/>
    </source>
</evidence>
<feature type="binding site" evidence="6">
    <location>
        <position position="73"/>
    </location>
    <ligand>
        <name>[4Fe-4S] cluster</name>
        <dbReference type="ChEBI" id="CHEBI:49883"/>
        <label>2</label>
    </ligand>
</feature>
<sequence length="167" mass="18185">MSSINQSRRRLFSRKKNDTVHLPWVKREIEFTDECTRCNKCIQACETGIIIKGDGGFPEVNFSIDECTFCQKCVNACPEPLFTETSVSPWQVTASIQNSCMAYSGIWCQSCKDACDATAISFTMAIGKAPQPHVDITACTGCGACVAPCPSNAIIVMTKPVNPPSCE</sequence>
<feature type="domain" description="4Fe-4S ferredoxin-type" evidence="7">
    <location>
        <begin position="25"/>
        <end position="55"/>
    </location>
</feature>
<protein>
    <recommendedName>
        <fullName evidence="6">Ferredoxin-type protein NapF</fullName>
    </recommendedName>
</protein>
<reference evidence="8 9" key="1">
    <citation type="submission" date="2023-10" db="EMBL/GenBank/DDBJ databases">
        <title>Complete genome sequence of Shewanella sp. DAU334.</title>
        <authorList>
            <person name="Lee Y.-S."/>
            <person name="Jeong H.-R."/>
            <person name="Hwang E.-J."/>
            <person name="Choi Y.-L."/>
            <person name="Kim G.-D."/>
        </authorList>
    </citation>
    <scope>NUCLEOTIDE SEQUENCE [LARGE SCALE GENOMIC DNA]</scope>
    <source>
        <strain evidence="8 9">DAU334</strain>
    </source>
</reference>